<feature type="transmembrane region" description="Helical" evidence="1">
    <location>
        <begin position="87"/>
        <end position="104"/>
    </location>
</feature>
<comment type="caution">
    <text evidence="2">The sequence shown here is derived from an EMBL/GenBank/DDBJ whole genome shotgun (WGS) entry which is preliminary data.</text>
</comment>
<dbReference type="GO" id="GO:0016787">
    <property type="term" value="F:hydrolase activity"/>
    <property type="evidence" value="ECO:0007669"/>
    <property type="project" value="UniProtKB-KW"/>
</dbReference>
<dbReference type="PANTHER" id="PTHR35531">
    <property type="entry name" value="INNER MEMBRANE PROTEIN YBCI-RELATED"/>
    <property type="match status" value="1"/>
</dbReference>
<keyword evidence="2" id="KW-0378">Hydrolase</keyword>
<feature type="transmembrane region" description="Helical" evidence="1">
    <location>
        <begin position="111"/>
        <end position="133"/>
    </location>
</feature>
<feature type="transmembrane region" description="Helical" evidence="1">
    <location>
        <begin position="64"/>
        <end position="81"/>
    </location>
</feature>
<accession>A0A1R1F3F2</accession>
<proteinExistence type="predicted"/>
<evidence type="ECO:0000256" key="1">
    <source>
        <dbReference type="SAM" id="Phobius"/>
    </source>
</evidence>
<organism evidence="2 3">
    <name type="scientific">Paenibacillus rhizosphaerae</name>
    <dbReference type="NCBI Taxonomy" id="297318"/>
    <lineage>
        <taxon>Bacteria</taxon>
        <taxon>Bacillati</taxon>
        <taxon>Bacillota</taxon>
        <taxon>Bacilli</taxon>
        <taxon>Bacillales</taxon>
        <taxon>Paenibacillaceae</taxon>
        <taxon>Paenibacillus</taxon>
    </lineage>
</organism>
<keyword evidence="1" id="KW-0812">Transmembrane</keyword>
<gene>
    <name evidence="2" type="ORF">BK138_09020</name>
</gene>
<keyword evidence="1" id="KW-1133">Transmembrane helix</keyword>
<dbReference type="Proteomes" id="UP000187172">
    <property type="component" value="Unassembled WGS sequence"/>
</dbReference>
<dbReference type="InterPro" id="IPR007404">
    <property type="entry name" value="YdjM-like"/>
</dbReference>
<reference evidence="2 3" key="1">
    <citation type="submission" date="2016-11" db="EMBL/GenBank/DDBJ databases">
        <title>Paenibacillus species isolates.</title>
        <authorList>
            <person name="Beno S.M."/>
        </authorList>
    </citation>
    <scope>NUCLEOTIDE SEQUENCE [LARGE SCALE GENOMIC DNA]</scope>
    <source>
        <strain evidence="2 3">FSL R5-0378</strain>
    </source>
</reference>
<evidence type="ECO:0000313" key="2">
    <source>
        <dbReference type="EMBL" id="OMF58634.1"/>
    </source>
</evidence>
<dbReference type="RefSeq" id="WP_076168532.1">
    <property type="nucleotide sequence ID" value="NZ_MRTP01000001.1"/>
</dbReference>
<evidence type="ECO:0000313" key="3">
    <source>
        <dbReference type="Proteomes" id="UP000187172"/>
    </source>
</evidence>
<name>A0A1R1F3F2_9BACL</name>
<feature type="transmembrane region" description="Helical" evidence="1">
    <location>
        <begin position="153"/>
        <end position="172"/>
    </location>
</feature>
<dbReference type="EMBL" id="MRTP01000001">
    <property type="protein sequence ID" value="OMF58634.1"/>
    <property type="molecule type" value="Genomic_DNA"/>
</dbReference>
<protein>
    <submittedName>
        <fullName evidence="2">Metal-dependent hydrolase</fullName>
    </submittedName>
</protein>
<keyword evidence="1" id="KW-0472">Membrane</keyword>
<keyword evidence="3" id="KW-1185">Reference proteome</keyword>
<dbReference type="AlphaFoldDB" id="A0A1R1F3F2"/>
<dbReference type="PANTHER" id="PTHR35531:SF1">
    <property type="entry name" value="INNER MEMBRANE PROTEIN YBCI-RELATED"/>
    <property type="match status" value="1"/>
</dbReference>
<dbReference type="Pfam" id="PF04307">
    <property type="entry name" value="YdjM"/>
    <property type="match status" value="1"/>
</dbReference>
<sequence>MKGSTHLAIGVVIGAAAAAHYPFTLKHAAMYIAVSALSALSADLDGPSMLSSTLGRFSKWLREWLYWSGLLLVIVLGYLYIAKGSFYLEYSILALVLFLLGLIIKDGMIRNVLVSLIGCILIYAGIHNAMVWMSGLGAFVGIAPWLKHRGMTHTVWAVWLWAWISSGLEAYLNLEGIMLVSTAGYLSHLIADSMTPSGVKWLYPLYRKSFKLPFK</sequence>